<name>A0A420WXE2_9GAMM</name>
<proteinExistence type="predicted"/>
<dbReference type="Proteomes" id="UP000281975">
    <property type="component" value="Unassembled WGS sequence"/>
</dbReference>
<sequence length="54" mass="5799">MQKTGFNSRFFHVSCPAAGMAGTAAERGTFRISQRPGSPLAPANFPFVMPVISR</sequence>
<keyword evidence="2" id="KW-1185">Reference proteome</keyword>
<organism evidence="1 2">
    <name type="scientific">Kushneria sinocarnis</name>
    <dbReference type="NCBI Taxonomy" id="595502"/>
    <lineage>
        <taxon>Bacteria</taxon>
        <taxon>Pseudomonadati</taxon>
        <taxon>Pseudomonadota</taxon>
        <taxon>Gammaproteobacteria</taxon>
        <taxon>Oceanospirillales</taxon>
        <taxon>Halomonadaceae</taxon>
        <taxon>Kushneria</taxon>
    </lineage>
</organism>
<dbReference type="AlphaFoldDB" id="A0A420WXE2"/>
<reference evidence="1 2" key="1">
    <citation type="submission" date="2018-10" db="EMBL/GenBank/DDBJ databases">
        <title>Genomic Encyclopedia of Type Strains, Phase IV (KMG-IV): sequencing the most valuable type-strain genomes for metagenomic binning, comparative biology and taxonomic classification.</title>
        <authorList>
            <person name="Goeker M."/>
        </authorList>
    </citation>
    <scope>NUCLEOTIDE SEQUENCE [LARGE SCALE GENOMIC DNA]</scope>
    <source>
        <strain evidence="1 2">DSM 23229</strain>
    </source>
</reference>
<accession>A0A420WXE2</accession>
<protein>
    <submittedName>
        <fullName evidence="1">Uncharacterized protein</fullName>
    </submittedName>
</protein>
<comment type="caution">
    <text evidence="1">The sequence shown here is derived from an EMBL/GenBank/DDBJ whole genome shotgun (WGS) entry which is preliminary data.</text>
</comment>
<evidence type="ECO:0000313" key="1">
    <source>
        <dbReference type="EMBL" id="RKR04367.1"/>
    </source>
</evidence>
<dbReference type="EMBL" id="RBIN01000004">
    <property type="protein sequence ID" value="RKR04367.1"/>
    <property type="molecule type" value="Genomic_DNA"/>
</dbReference>
<gene>
    <name evidence="1" type="ORF">C7446_1574</name>
</gene>
<evidence type="ECO:0000313" key="2">
    <source>
        <dbReference type="Proteomes" id="UP000281975"/>
    </source>
</evidence>